<dbReference type="SMART" id="SM00526">
    <property type="entry name" value="H15"/>
    <property type="match status" value="1"/>
</dbReference>
<dbReference type="EMBL" id="SJOL01008180">
    <property type="protein sequence ID" value="TGZ60971.1"/>
    <property type="molecule type" value="Genomic_DNA"/>
</dbReference>
<reference evidence="3 4" key="1">
    <citation type="journal article" date="2019" name="BMC Genomics">
        <title>New insights from Opisthorchis felineus genome: update on genomics of the epidemiologically important liver flukes.</title>
        <authorList>
            <person name="Ershov N.I."/>
            <person name="Mordvinov V.A."/>
            <person name="Prokhortchouk E.B."/>
            <person name="Pakharukova M.Y."/>
            <person name="Gunbin K.V."/>
            <person name="Ustyantsev K."/>
            <person name="Genaev M.A."/>
            <person name="Blinov A.G."/>
            <person name="Mazur A."/>
            <person name="Boulygina E."/>
            <person name="Tsygankova S."/>
            <person name="Khrameeva E."/>
            <person name="Chekanov N."/>
            <person name="Fan G."/>
            <person name="Xiao A."/>
            <person name="Zhang H."/>
            <person name="Xu X."/>
            <person name="Yang H."/>
            <person name="Solovyev V."/>
            <person name="Lee S.M."/>
            <person name="Liu X."/>
            <person name="Afonnikov D.A."/>
            <person name="Skryabin K.G."/>
        </authorList>
    </citation>
    <scope>NUCLEOTIDE SEQUENCE [LARGE SCALE GENOMIC DNA]</scope>
    <source>
        <strain evidence="3">AK-0245</strain>
        <tissue evidence="3">Whole organism</tissue>
    </source>
</reference>
<dbReference type="Gene3D" id="1.10.10.10">
    <property type="entry name" value="Winged helix-like DNA-binding domain superfamily/Winged helix DNA-binding domain"/>
    <property type="match status" value="1"/>
</dbReference>
<dbReference type="InterPro" id="IPR036390">
    <property type="entry name" value="WH_DNA-bd_sf"/>
</dbReference>
<dbReference type="GO" id="GO:0000786">
    <property type="term" value="C:nucleosome"/>
    <property type="evidence" value="ECO:0007669"/>
    <property type="project" value="InterPro"/>
</dbReference>
<feature type="compositionally biased region" description="Low complexity" evidence="1">
    <location>
        <begin position="68"/>
        <end position="80"/>
    </location>
</feature>
<accession>A0A4S2LCR6</accession>
<evidence type="ECO:0000313" key="3">
    <source>
        <dbReference type="EMBL" id="TGZ60971.1"/>
    </source>
</evidence>
<feature type="compositionally biased region" description="Basic residues" evidence="1">
    <location>
        <begin position="81"/>
        <end position="95"/>
    </location>
</feature>
<dbReference type="SUPFAM" id="SSF46785">
    <property type="entry name" value="Winged helix' DNA-binding domain"/>
    <property type="match status" value="1"/>
</dbReference>
<name>A0A4S2LCR6_OPIFE</name>
<dbReference type="Pfam" id="PF00538">
    <property type="entry name" value="Linker_histone"/>
    <property type="match status" value="1"/>
</dbReference>
<feature type="region of interest" description="Disordered" evidence="1">
    <location>
        <begin position="55"/>
        <end position="118"/>
    </location>
</feature>
<comment type="caution">
    <text evidence="3">The sequence shown here is derived from an EMBL/GenBank/DDBJ whole genome shotgun (WGS) entry which is preliminary data.</text>
</comment>
<protein>
    <recommendedName>
        <fullName evidence="2">H15 domain-containing protein</fullName>
    </recommendedName>
</protein>
<dbReference type="STRING" id="147828.A0A4S2LCR6"/>
<keyword evidence="4" id="KW-1185">Reference proteome</keyword>
<dbReference type="GO" id="GO:0006334">
    <property type="term" value="P:nucleosome assembly"/>
    <property type="evidence" value="ECO:0007669"/>
    <property type="project" value="InterPro"/>
</dbReference>
<proteinExistence type="predicted"/>
<dbReference type="CDD" id="cd00073">
    <property type="entry name" value="H15"/>
    <property type="match status" value="1"/>
</dbReference>
<dbReference type="Proteomes" id="UP000308267">
    <property type="component" value="Unassembled WGS sequence"/>
</dbReference>
<dbReference type="OrthoDB" id="10067792at2759"/>
<dbReference type="AlphaFoldDB" id="A0A4S2LCR6"/>
<dbReference type="PROSITE" id="PS51504">
    <property type="entry name" value="H15"/>
    <property type="match status" value="1"/>
</dbReference>
<evidence type="ECO:0000313" key="4">
    <source>
        <dbReference type="Proteomes" id="UP000308267"/>
    </source>
</evidence>
<gene>
    <name evidence="3" type="ORF">CRM22_008265</name>
</gene>
<evidence type="ECO:0000259" key="2">
    <source>
        <dbReference type="PROSITE" id="PS51504"/>
    </source>
</evidence>
<organism evidence="3 4">
    <name type="scientific">Opisthorchis felineus</name>
    <dbReference type="NCBI Taxonomy" id="147828"/>
    <lineage>
        <taxon>Eukaryota</taxon>
        <taxon>Metazoa</taxon>
        <taxon>Spiralia</taxon>
        <taxon>Lophotrochozoa</taxon>
        <taxon>Platyhelminthes</taxon>
        <taxon>Trematoda</taxon>
        <taxon>Digenea</taxon>
        <taxon>Opisthorchiida</taxon>
        <taxon>Opisthorchiata</taxon>
        <taxon>Opisthorchiidae</taxon>
        <taxon>Opisthorchis</taxon>
    </lineage>
</organism>
<sequence>MVKASINAAKDRKGTSLSTIKKFIAANYKVDVEKIGPHIRRGVVHAVEKGVIVRNGNKGKGASGSFMVAVTKPVKKPNAPKAKKPAAPKKPKAAKKPAEPKTKTISKPKAPNKPKPAW</sequence>
<dbReference type="InterPro" id="IPR005818">
    <property type="entry name" value="Histone_H1/H5_H15"/>
</dbReference>
<evidence type="ECO:0000256" key="1">
    <source>
        <dbReference type="SAM" id="MobiDB-lite"/>
    </source>
</evidence>
<dbReference type="InterPro" id="IPR036388">
    <property type="entry name" value="WH-like_DNA-bd_sf"/>
</dbReference>
<feature type="domain" description="H15" evidence="2">
    <location>
        <begin position="1"/>
        <end position="70"/>
    </location>
</feature>
<dbReference type="GO" id="GO:0003677">
    <property type="term" value="F:DNA binding"/>
    <property type="evidence" value="ECO:0007669"/>
    <property type="project" value="InterPro"/>
</dbReference>